<dbReference type="InterPro" id="IPR044048">
    <property type="entry name" value="Big_12"/>
</dbReference>
<dbReference type="Proteomes" id="UP001302666">
    <property type="component" value="Chromosome"/>
</dbReference>
<feature type="region of interest" description="Disordered" evidence="2">
    <location>
        <begin position="1336"/>
        <end position="1365"/>
    </location>
</feature>
<evidence type="ECO:0000259" key="4">
    <source>
        <dbReference type="PROSITE" id="PS51208"/>
    </source>
</evidence>
<feature type="compositionally biased region" description="Low complexity" evidence="2">
    <location>
        <begin position="74"/>
        <end position="96"/>
    </location>
</feature>
<feature type="compositionally biased region" description="Low complexity" evidence="2">
    <location>
        <begin position="1021"/>
        <end position="1030"/>
    </location>
</feature>
<evidence type="ECO:0000256" key="1">
    <source>
        <dbReference type="ARBA" id="ARBA00022737"/>
    </source>
</evidence>
<dbReference type="EMBL" id="CP136704">
    <property type="protein sequence ID" value="WOI31687.1"/>
    <property type="molecule type" value="Genomic_DNA"/>
</dbReference>
<protein>
    <submittedName>
        <fullName evidence="5">Ig-like domain-containing protein</fullName>
    </submittedName>
</protein>
<evidence type="ECO:0000313" key="5">
    <source>
        <dbReference type="EMBL" id="WOI31687.1"/>
    </source>
</evidence>
<feature type="region of interest" description="Disordered" evidence="2">
    <location>
        <begin position="712"/>
        <end position="741"/>
    </location>
</feature>
<dbReference type="SUPFAM" id="SSF103515">
    <property type="entry name" value="Autotransporter"/>
    <property type="match status" value="1"/>
</dbReference>
<feature type="domain" description="HYR" evidence="3">
    <location>
        <begin position="1438"/>
        <end position="1525"/>
    </location>
</feature>
<feature type="region of interest" description="Disordered" evidence="2">
    <location>
        <begin position="920"/>
        <end position="949"/>
    </location>
</feature>
<dbReference type="InterPro" id="IPR029865">
    <property type="entry name" value="KIAA0319-like"/>
</dbReference>
<feature type="region of interest" description="Disordered" evidence="2">
    <location>
        <begin position="296"/>
        <end position="325"/>
    </location>
</feature>
<dbReference type="SMART" id="SM00869">
    <property type="entry name" value="Autotransporter"/>
    <property type="match status" value="1"/>
</dbReference>
<proteinExistence type="predicted"/>
<dbReference type="PANTHER" id="PTHR46182:SF2">
    <property type="entry name" value="FI19480P1"/>
    <property type="match status" value="1"/>
</dbReference>
<feature type="region of interest" description="Disordered" evidence="2">
    <location>
        <begin position="74"/>
        <end position="116"/>
    </location>
</feature>
<keyword evidence="6" id="KW-1185">Reference proteome</keyword>
<sequence>MIQIEFNAAGGVFNIGYFEAVPPNATSFGTVVFEGITLMEGLPLITTSCSGAGTTLDCDLSGTFDGSPISATASASDGSVGSSSPANAAPTANAGADQSKTSGTAVTLDGSGSSDSDGTIASYAWSRTGGTGTAGNAVLSDATVVNPSFTDASLTSNDAAVTHIFALVVTDDDGATSVADSVTVTITPPANAAPTANAGADQSEVSGTAVTLDGSGSSDSDGTIASYAWSRTGGTGTAGNAVLSDATVVNPSFTDASLTSNDGVVTHIFALVVTDDDGATSVADSVTVTITPPANAAPTANAGADQSEVSGTAVTLDGSGSSDSDGTIASYAWSRTGGTGTAGNAVLSDATVVNPSFTDASLTSNDGVVTHIFALVVTDDDGATSVADSVTVTITPPANAAPTANAGADQSEVSGTAVTLDGSGSSDSDGTIASYAWSRTGGTGTAGNAVLSDATVVNPSFTDASLTSNDGVVTHIFALVVTDDDGATSVADSVTVTITPPANAAPTANAGADQSVVSGAAVTLDGSGSSDSDGTIASYAWSRTGGTGTAGNAVLSDATVVNPSFTDASLTSNDGVVTHIFALVVTDDDGATSVADSVTVTITPPANAAPTANAGADQSEVSGTAVTLDGSGSSDSDGTIASYAWSRTGGTGTAGNAVLSDATVVNPSFTDASLTSNDGVVTHIFALVVTDDDGATSVADSVTVTITPPANAAPTANAGADQSEVSGTAVTLDGSGSSDSDGTIASYAWSRTGGTGTAGNAVLSDATVVNPSFTDASLTSNDGVVTHIFALVVTDDDGATSVADSVTVTITPPANAAPTANAGADQSVVSGAAVTLDGSGSSDSDGTIASYAWSRTGGTGTAGNAVLSDATVVNPSFTDASLTSNDGVVTHIFALVVTDDDGATSVADSVTVTITPPANAAPTANAGADQSEVSGTAVTLDGSGSSDSDGTIASYAWSRTGGTGTAGNAVLSDATVVNPSFTDASLTSNDGVVTHVFTLVVTDNDGATSVADSVTVTITPPANAAPTANAGADQSETSGTAVTLDGSGSSDSDGTIASYAWSRTGGTGTAGNAVLSDATVVNPSFTDASLTSNDGVVTHVFTLVVTDNDGATSVADSVTVTITPPANAAPTANAGADQSEVSGTAVTLDGSGSSDSDGTIASYAWSRTGGTGTAGNAVLSDATVVNPSFTDASLTSNDGVVTHVFTLVVTDNDGATSVADSVTVTITPPANAAPTANAGADQSVVSGAAVTLDGSGSSDSDGTIASYAWSRTGGTGTAGNAVLSDATVVNPSFTDASLTSNDGVVTHIFALVVTDDDGATSVADSVTVTITPPANAAPTANAGADQSEVSGTAVTLDGSGSSDSDGTIASYAWSRTGGTGTAGNAVLSDATVVNPSFTDASLTSNDGVVTHVFTLVVTDNDGATSVADSVTVTITPPLDTEPPVIDEIADVAVDTDSGVNTASVALVANVADNSGEVIAADFSIDGTVVASPHDFSVGTTQVTATAQDSAGNAATPQTFEVTVTDTTPPEAPVVAAPTTRSDGRAEVAGTAEPLSTVTVTFPDASVETAAAGPGGVFEVVSATAQSSGEIKIVAEDSAANRSETTTIAYVGDDTRPTLTISALTGPSNGTFSAAITLSEASTNFDASDLTLTNASATMTGSGTQYSVVLTPDADGTVAVSVGTNRFSDAAGNGNEASNTSSVEYDGTAPTVSITGAPEVLAGASLINVNVTFSESVTGFVADDITTTNANVVGLSGSGPDYVATLRAFGTGAVGITVPANVAVDAAGNGNLESNAVTIEDQTVEQTQRLIASFMQSRANQLISNQPDLVPFLSGSKQASFGLMATRGVGNFNVATGTKYPVWAQVKGAWSSSGDSDSTYVFGAFGVHRAISKNVLLGATLQFDHIAQDTGASTVSGTGWMLGPYFVAKSSNHPLYFEGRLLYGETTNDISPFGTYEDRFYTTRMLANLKVAGDLSMGTTILSPFLDASYSTEDQHSYVDTLGNTIPGQDFKLGQVEVGLDFSQMLSVNTGELELWGGVSGIWSYSNGTGSVTTADPAYEGGRARVELGFNRQITAGQSVMGAAFYDGIGAAGFESYGLSLGYQLQF</sequence>
<name>A0ABZ0HBI5_TRISK</name>
<dbReference type="InterPro" id="IPR013780">
    <property type="entry name" value="Glyco_hydro_b"/>
</dbReference>
<dbReference type="Gene3D" id="2.60.40.1180">
    <property type="entry name" value="Golgi alpha-mannosidase II"/>
    <property type="match status" value="1"/>
</dbReference>
<dbReference type="InterPro" id="IPR035986">
    <property type="entry name" value="PKD_dom_sf"/>
</dbReference>
<organism evidence="5 6">
    <name type="scientific">Tritonibacter scottomollicae</name>
    <name type="common">Epibacterium scottomollicae</name>
    <dbReference type="NCBI Taxonomy" id="483013"/>
    <lineage>
        <taxon>Bacteria</taxon>
        <taxon>Pseudomonadati</taxon>
        <taxon>Pseudomonadota</taxon>
        <taxon>Alphaproteobacteria</taxon>
        <taxon>Rhodobacterales</taxon>
        <taxon>Paracoccaceae</taxon>
        <taxon>Tritonibacter</taxon>
    </lineage>
</organism>
<dbReference type="Pfam" id="PF02494">
    <property type="entry name" value="HYR"/>
    <property type="match status" value="1"/>
</dbReference>
<feature type="region of interest" description="Disordered" evidence="2">
    <location>
        <begin position="1021"/>
        <end position="1053"/>
    </location>
</feature>
<dbReference type="InterPro" id="IPR013783">
    <property type="entry name" value="Ig-like_fold"/>
</dbReference>
<dbReference type="Pfam" id="PF22352">
    <property type="entry name" value="K319L-like_PKD"/>
    <property type="match status" value="13"/>
</dbReference>
<accession>A0ABZ0HBI5</accession>
<feature type="compositionally biased region" description="Polar residues" evidence="2">
    <location>
        <begin position="1032"/>
        <end position="1041"/>
    </location>
</feature>
<feature type="region of interest" description="Disordered" evidence="2">
    <location>
        <begin position="399"/>
        <end position="428"/>
    </location>
</feature>
<dbReference type="Pfam" id="PF19078">
    <property type="entry name" value="Big_12"/>
    <property type="match status" value="2"/>
</dbReference>
<dbReference type="PROSITE" id="PS50825">
    <property type="entry name" value="HYR"/>
    <property type="match status" value="1"/>
</dbReference>
<feature type="domain" description="Autotransporter" evidence="4">
    <location>
        <begin position="1854"/>
        <end position="2106"/>
    </location>
</feature>
<gene>
    <name evidence="5" type="ORF">R1T40_11995</name>
</gene>
<evidence type="ECO:0000259" key="3">
    <source>
        <dbReference type="PROSITE" id="PS50825"/>
    </source>
</evidence>
<keyword evidence="1" id="KW-0677">Repeat</keyword>
<evidence type="ECO:0000313" key="6">
    <source>
        <dbReference type="Proteomes" id="UP001302666"/>
    </source>
</evidence>
<feature type="region of interest" description="Disordered" evidence="2">
    <location>
        <begin position="608"/>
        <end position="637"/>
    </location>
</feature>
<dbReference type="Gene3D" id="2.60.40.10">
    <property type="entry name" value="Immunoglobulins"/>
    <property type="match status" value="13"/>
</dbReference>
<dbReference type="SMART" id="SM00089">
    <property type="entry name" value="PKD"/>
    <property type="match status" value="13"/>
</dbReference>
<dbReference type="InterPro" id="IPR022409">
    <property type="entry name" value="PKD/Chitinase_dom"/>
</dbReference>
<reference evidence="5 6" key="1">
    <citation type="submission" date="2023-10" db="EMBL/GenBank/DDBJ databases">
        <title>Eight complete genome sequences of bacteria isolated from laboratory stock of Giant Kelp gametophytes.</title>
        <authorList>
            <person name="Tolentino B."/>
            <person name="Nuzhdin S."/>
        </authorList>
    </citation>
    <scope>NUCLEOTIDE SEQUENCE [LARGE SCALE GENOMIC DNA]</scope>
    <source>
        <strain evidence="5 6">LC.270.F.C4</strain>
    </source>
</reference>
<dbReference type="InterPro" id="IPR005546">
    <property type="entry name" value="Autotransporte_beta"/>
</dbReference>
<dbReference type="InterPro" id="IPR003410">
    <property type="entry name" value="HYR_dom"/>
</dbReference>
<dbReference type="SUPFAM" id="SSF49299">
    <property type="entry name" value="PKD domain"/>
    <property type="match status" value="13"/>
</dbReference>
<dbReference type="InterPro" id="IPR036709">
    <property type="entry name" value="Autotransporte_beta_dom_sf"/>
</dbReference>
<feature type="region of interest" description="Disordered" evidence="2">
    <location>
        <begin position="193"/>
        <end position="217"/>
    </location>
</feature>
<dbReference type="PROSITE" id="PS51208">
    <property type="entry name" value="AUTOTRANSPORTER"/>
    <property type="match status" value="1"/>
</dbReference>
<dbReference type="PANTHER" id="PTHR46182">
    <property type="entry name" value="FI19480P1"/>
    <property type="match status" value="1"/>
</dbReference>
<feature type="region of interest" description="Disordered" evidence="2">
    <location>
        <begin position="1129"/>
        <end position="1157"/>
    </location>
</feature>
<dbReference type="RefSeq" id="WP_317384270.1">
    <property type="nucleotide sequence ID" value="NZ_CP136704.1"/>
</dbReference>
<evidence type="ECO:0000256" key="2">
    <source>
        <dbReference type="SAM" id="MobiDB-lite"/>
    </source>
</evidence>